<dbReference type="AlphaFoldDB" id="A0A1G1XSU8"/>
<dbReference type="Proteomes" id="UP000178930">
    <property type="component" value="Unassembled WGS sequence"/>
</dbReference>
<evidence type="ECO:0000313" key="2">
    <source>
        <dbReference type="Proteomes" id="UP000178930"/>
    </source>
</evidence>
<comment type="caution">
    <text evidence="1">The sequence shown here is derived from an EMBL/GenBank/DDBJ whole genome shotgun (WGS) entry which is preliminary data.</text>
</comment>
<proteinExistence type="predicted"/>
<accession>A0A1G1XSU8</accession>
<protein>
    <submittedName>
        <fullName evidence="1">Uncharacterized protein</fullName>
    </submittedName>
</protein>
<dbReference type="EMBL" id="MHIB01000040">
    <property type="protein sequence ID" value="OGY43149.1"/>
    <property type="molecule type" value="Genomic_DNA"/>
</dbReference>
<sequence>MIETIVKHTKTDEQNKMRSPTFYQELGRIVIKENIDFSFYNPKLHQDLQRDTFFVRQDIEDLNQTSVSTFGSLGRYSGNDSPVRFLEHGVDKTSEYIQFNGPNIQITKPTYGLLFTTNAHNIRVTELGYLMEKVG</sequence>
<evidence type="ECO:0000313" key="1">
    <source>
        <dbReference type="EMBL" id="OGY43149.1"/>
    </source>
</evidence>
<gene>
    <name evidence="1" type="ORF">A2729_03500</name>
</gene>
<name>A0A1G1XSU8_9BACT</name>
<reference evidence="1 2" key="1">
    <citation type="journal article" date="2016" name="Nat. Commun.">
        <title>Thousands of microbial genomes shed light on interconnected biogeochemical processes in an aquifer system.</title>
        <authorList>
            <person name="Anantharaman K."/>
            <person name="Brown C.T."/>
            <person name="Hug L.A."/>
            <person name="Sharon I."/>
            <person name="Castelle C.J."/>
            <person name="Probst A.J."/>
            <person name="Thomas B.C."/>
            <person name="Singh A."/>
            <person name="Wilkins M.J."/>
            <person name="Karaoz U."/>
            <person name="Brodie E.L."/>
            <person name="Williams K.H."/>
            <person name="Hubbard S.S."/>
            <person name="Banfield J.F."/>
        </authorList>
    </citation>
    <scope>NUCLEOTIDE SEQUENCE [LARGE SCALE GENOMIC DNA]</scope>
</reference>
<organism evidence="1 2">
    <name type="scientific">Candidatus Buchananbacteria bacterium RIFCSPHIGHO2_01_FULL_39_14</name>
    <dbReference type="NCBI Taxonomy" id="1797532"/>
    <lineage>
        <taxon>Bacteria</taxon>
        <taxon>Candidatus Buchananiibacteriota</taxon>
    </lineage>
</organism>